<dbReference type="EMBL" id="KV419415">
    <property type="protein sequence ID" value="KZS91426.1"/>
    <property type="molecule type" value="Genomic_DNA"/>
</dbReference>
<dbReference type="Proteomes" id="UP000076722">
    <property type="component" value="Unassembled WGS sequence"/>
</dbReference>
<dbReference type="OrthoDB" id="3048541at2759"/>
<reference evidence="1 2" key="1">
    <citation type="journal article" date="2016" name="Mol. Biol. Evol.">
        <title>Comparative Genomics of Early-Diverging Mushroom-Forming Fungi Provides Insights into the Origins of Lignocellulose Decay Capabilities.</title>
        <authorList>
            <person name="Nagy L.G."/>
            <person name="Riley R."/>
            <person name="Tritt A."/>
            <person name="Adam C."/>
            <person name="Daum C."/>
            <person name="Floudas D."/>
            <person name="Sun H."/>
            <person name="Yadav J.S."/>
            <person name="Pangilinan J."/>
            <person name="Larsson K.H."/>
            <person name="Matsuura K."/>
            <person name="Barry K."/>
            <person name="Labutti K."/>
            <person name="Kuo R."/>
            <person name="Ohm R.A."/>
            <person name="Bhattacharya S.S."/>
            <person name="Shirouzu T."/>
            <person name="Yoshinaga Y."/>
            <person name="Martin F.M."/>
            <person name="Grigoriev I.V."/>
            <person name="Hibbett D.S."/>
        </authorList>
    </citation>
    <scope>NUCLEOTIDE SEQUENCE [LARGE SCALE GENOMIC DNA]</scope>
    <source>
        <strain evidence="1 2">HHB9708</strain>
    </source>
</reference>
<gene>
    <name evidence="1" type="ORF">SISNIDRAFT_402445</name>
</gene>
<proteinExistence type="predicted"/>
<sequence>MMLIAQGKVKRVDSLVRVALKNGAGIQGICQKLSEAAGKLTSTKSFTEDDMKLAYLVWKMGGPRLVNIVARALGGPSVSTVRRHMGSKGLQASVAFPTSDEMRHNLKISLGKDSGEVGALTEAPTVTVGYVLAVDEIAVEKRMRWDPERNMIIGLCREHGHKRSLEFNTMDEADEILKCLVSGEMHLSSEASVLAVSGLGDSPKEGVARPIVLSGTCKRETVPNQTRLLRLTADTLKEELKSVNGRLYVIATDGDARRRRALIPLTLSHDLQEGSPLYSMLGPLPLFNRRMGVDECTVDFDQKHLFKRARSALLSAKGITINGVKLTKDVIKAHLKSEGMPETTARILLAPEDKQDVPVALRLLSAIARLPDAKPESPPLFRLARKCLRYLGHLYRHLLEAHTNLKLTLREQLAHLSAAAHLLLAGYTAFKGDLCPSQFYFDQQSTIKTAYFCVAKVKRDNPKGQLHLMRIGTDALEKLFGIYRTMIGNDTNVDTYQLASRATGAVNCTRILEEKPDWDPGTRRLQMKSSIVESTEDDSVAAEKSDHINPKAWEGDVHVEHANLQTHWIQGRATAEEEL</sequence>
<dbReference type="AlphaFoldDB" id="A0A164SFF9"/>
<accession>A0A164SFF9</accession>
<evidence type="ECO:0000313" key="1">
    <source>
        <dbReference type="EMBL" id="KZS91426.1"/>
    </source>
</evidence>
<evidence type="ECO:0000313" key="2">
    <source>
        <dbReference type="Proteomes" id="UP000076722"/>
    </source>
</evidence>
<keyword evidence="2" id="KW-1185">Reference proteome</keyword>
<organism evidence="1 2">
    <name type="scientific">Sistotremastrum niveocremeum HHB9708</name>
    <dbReference type="NCBI Taxonomy" id="1314777"/>
    <lineage>
        <taxon>Eukaryota</taxon>
        <taxon>Fungi</taxon>
        <taxon>Dikarya</taxon>
        <taxon>Basidiomycota</taxon>
        <taxon>Agaricomycotina</taxon>
        <taxon>Agaricomycetes</taxon>
        <taxon>Sistotremastrales</taxon>
        <taxon>Sistotremastraceae</taxon>
        <taxon>Sertulicium</taxon>
        <taxon>Sertulicium niveocremeum</taxon>
    </lineage>
</organism>
<name>A0A164SFF9_9AGAM</name>
<feature type="non-terminal residue" evidence="1">
    <location>
        <position position="579"/>
    </location>
</feature>
<protein>
    <submittedName>
        <fullName evidence="1">Uncharacterized protein</fullName>
    </submittedName>
</protein>